<dbReference type="eggNOG" id="COG3299">
    <property type="taxonomic scope" value="Bacteria"/>
</dbReference>
<evidence type="ECO:0000259" key="1">
    <source>
        <dbReference type="Pfam" id="PF04865"/>
    </source>
</evidence>
<dbReference type="InterPro" id="IPR052399">
    <property type="entry name" value="Phage_Baseplate_Assmbl_Protein"/>
</dbReference>
<dbReference type="Pfam" id="PF26079">
    <property type="entry name" value="Baseplate_J_C"/>
    <property type="match status" value="1"/>
</dbReference>
<reference evidence="3 4" key="1">
    <citation type="submission" date="2016-03" db="EMBL/GenBank/DDBJ databases">
        <title>Draft genome sequence of Acetobacter malorum CECT 7742, a strain isolated from strawberry vinegar.</title>
        <authorList>
            <person name="Sainz F."/>
            <person name="Mas A."/>
            <person name="Torija M.J."/>
        </authorList>
    </citation>
    <scope>NUCLEOTIDE SEQUENCE [LARGE SCALE GENOMIC DNA]</scope>
    <source>
        <strain evidence="3 4">CECT 7742</strain>
    </source>
</reference>
<dbReference type="InterPro" id="IPR058530">
    <property type="entry name" value="Baseplate_J-like_C"/>
</dbReference>
<evidence type="ECO:0000259" key="2">
    <source>
        <dbReference type="Pfam" id="PF26079"/>
    </source>
</evidence>
<name>A0A177G6T9_9PROT</name>
<dbReference type="PANTHER" id="PTHR37829:SF3">
    <property type="entry name" value="PROTEIN JAYE-RELATED"/>
    <property type="match status" value="1"/>
</dbReference>
<protein>
    <submittedName>
        <fullName evidence="3">Phage baseplate</fullName>
    </submittedName>
</protein>
<dbReference type="Pfam" id="PF04865">
    <property type="entry name" value="Baseplate_J"/>
    <property type="match status" value="1"/>
</dbReference>
<dbReference type="STRING" id="178901.AmDm5_1875"/>
<organism evidence="3 4">
    <name type="scientific">Acetobacter malorum</name>
    <dbReference type="NCBI Taxonomy" id="178901"/>
    <lineage>
        <taxon>Bacteria</taxon>
        <taxon>Pseudomonadati</taxon>
        <taxon>Pseudomonadota</taxon>
        <taxon>Alphaproteobacteria</taxon>
        <taxon>Acetobacterales</taxon>
        <taxon>Acetobacteraceae</taxon>
        <taxon>Acetobacter</taxon>
    </lineage>
</organism>
<gene>
    <name evidence="3" type="ORF">Amal_01752</name>
</gene>
<accession>A0A177G6T9</accession>
<feature type="domain" description="Baseplate J-like C-terminal" evidence="2">
    <location>
        <begin position="290"/>
        <end position="375"/>
    </location>
</feature>
<feature type="domain" description="Baseplate protein J-like barrel" evidence="1">
    <location>
        <begin position="103"/>
        <end position="188"/>
    </location>
</feature>
<dbReference type="AlphaFoldDB" id="A0A177G6T9"/>
<evidence type="ECO:0000313" key="3">
    <source>
        <dbReference type="EMBL" id="OAG75982.1"/>
    </source>
</evidence>
<proteinExistence type="predicted"/>
<evidence type="ECO:0000313" key="4">
    <source>
        <dbReference type="Proteomes" id="UP000077349"/>
    </source>
</evidence>
<dbReference type="PATRIC" id="fig|178901.16.peg.1866"/>
<dbReference type="PANTHER" id="PTHR37829">
    <property type="entry name" value="PHAGE-LIKE ELEMENT PBSX PROTEIN XKDT"/>
    <property type="match status" value="1"/>
</dbReference>
<dbReference type="InterPro" id="IPR006949">
    <property type="entry name" value="Barrel_Baseplate_J-like"/>
</dbReference>
<comment type="caution">
    <text evidence="3">The sequence shown here is derived from an EMBL/GenBank/DDBJ whole genome shotgun (WGS) entry which is preliminary data.</text>
</comment>
<dbReference type="Proteomes" id="UP000077349">
    <property type="component" value="Unassembled WGS sequence"/>
</dbReference>
<dbReference type="EMBL" id="LVHD01000018">
    <property type="protein sequence ID" value="OAG75982.1"/>
    <property type="molecule type" value="Genomic_DNA"/>
</dbReference>
<sequence>MSLPLRTYSALVAQAVAATQGACSSLIDMAVGTPLRAIMEAMAGVGLWQQYIALLILSRSRLATSEGADADSWVADFGMGRMPGTASTGPVTLTSFQPDQQSASVQVGAIVRTVAGMNFAVLEDSTNAAWSAETQSYVRPSGTGSISVPVVCQTPGSGGNVNAGAICLLGTSIAGIDTVTNEVAFVNGSDGETDAQLRARFPEWLAAKATASNAAIENAIAGVQTNLTWQILNCQATDGSFRPGYFTVVVDDGTGTPSDTLVASVYAAIDAVRADGIGFAVIGPIEVLATVSMTVTVPAGTATALVQTNIQNAITADIDQQKVGAGYAYSRLPVVAYNNAGVDIVSITSVLLNGAQADLAAESKQVIRAGTVTVNVLETAS</sequence>